<reference evidence="9 10" key="1">
    <citation type="submission" date="2022-01" db="EMBL/GenBank/DDBJ databases">
        <title>A chromosomal length assembly of Cordylochernes scorpioides.</title>
        <authorList>
            <person name="Zeh D."/>
            <person name="Zeh J."/>
        </authorList>
    </citation>
    <scope>NUCLEOTIDE SEQUENCE [LARGE SCALE GENOMIC DNA]</scope>
    <source>
        <strain evidence="9">IN4F17</strain>
        <tissue evidence="9">Whole Body</tissue>
    </source>
</reference>
<evidence type="ECO:0000256" key="4">
    <source>
        <dbReference type="ARBA" id="ARBA00022722"/>
    </source>
</evidence>
<evidence type="ECO:0000256" key="5">
    <source>
        <dbReference type="ARBA" id="ARBA00022759"/>
    </source>
</evidence>
<dbReference type="InterPro" id="IPR041373">
    <property type="entry name" value="RT_RNaseH"/>
</dbReference>
<dbReference type="EMBL" id="CP092863">
    <property type="protein sequence ID" value="UYV60685.1"/>
    <property type="molecule type" value="Genomic_DNA"/>
</dbReference>
<evidence type="ECO:0000256" key="2">
    <source>
        <dbReference type="ARBA" id="ARBA00022679"/>
    </source>
</evidence>
<keyword evidence="7" id="KW-0695">RNA-directed DNA polymerase</keyword>
<protein>
    <recommendedName>
        <fullName evidence="1">RNA-directed DNA polymerase</fullName>
        <ecNumber evidence="1">2.7.7.49</ecNumber>
    </recommendedName>
</protein>
<dbReference type="PANTHER" id="PTHR37984:SF5">
    <property type="entry name" value="PROTEIN NYNRIN-LIKE"/>
    <property type="match status" value="1"/>
</dbReference>
<organism evidence="9 10">
    <name type="scientific">Cordylochernes scorpioides</name>
    <dbReference type="NCBI Taxonomy" id="51811"/>
    <lineage>
        <taxon>Eukaryota</taxon>
        <taxon>Metazoa</taxon>
        <taxon>Ecdysozoa</taxon>
        <taxon>Arthropoda</taxon>
        <taxon>Chelicerata</taxon>
        <taxon>Arachnida</taxon>
        <taxon>Pseudoscorpiones</taxon>
        <taxon>Cheliferoidea</taxon>
        <taxon>Chernetidae</taxon>
        <taxon>Cordylochernes</taxon>
    </lineage>
</organism>
<dbReference type="PANTHER" id="PTHR37984">
    <property type="entry name" value="PROTEIN CBG26694"/>
    <property type="match status" value="1"/>
</dbReference>
<keyword evidence="3" id="KW-0548">Nucleotidyltransferase</keyword>
<dbReference type="InterPro" id="IPR036397">
    <property type="entry name" value="RNaseH_sf"/>
</dbReference>
<accession>A0ABY6JWV1</accession>
<evidence type="ECO:0000313" key="10">
    <source>
        <dbReference type="Proteomes" id="UP001235939"/>
    </source>
</evidence>
<dbReference type="EC" id="2.7.7.49" evidence="1"/>
<dbReference type="InterPro" id="IPR041588">
    <property type="entry name" value="Integrase_H2C2"/>
</dbReference>
<keyword evidence="10" id="KW-1185">Reference proteome</keyword>
<dbReference type="Gene3D" id="1.10.340.70">
    <property type="match status" value="1"/>
</dbReference>
<evidence type="ECO:0000256" key="1">
    <source>
        <dbReference type="ARBA" id="ARBA00012493"/>
    </source>
</evidence>
<dbReference type="Pfam" id="PF17921">
    <property type="entry name" value="Integrase_H2C2"/>
    <property type="match status" value="1"/>
</dbReference>
<evidence type="ECO:0000256" key="3">
    <source>
        <dbReference type="ARBA" id="ARBA00022695"/>
    </source>
</evidence>
<keyword evidence="4" id="KW-0540">Nuclease</keyword>
<dbReference type="SUPFAM" id="SSF56672">
    <property type="entry name" value="DNA/RNA polymerases"/>
    <property type="match status" value="1"/>
</dbReference>
<dbReference type="SUPFAM" id="SSF53098">
    <property type="entry name" value="Ribonuclease H-like"/>
    <property type="match status" value="1"/>
</dbReference>
<name>A0ABY6JWV1_9ARAC</name>
<dbReference type="Proteomes" id="UP001235939">
    <property type="component" value="Chromosome 01"/>
</dbReference>
<keyword evidence="5" id="KW-0255">Endonuclease</keyword>
<evidence type="ECO:0000256" key="6">
    <source>
        <dbReference type="ARBA" id="ARBA00022801"/>
    </source>
</evidence>
<sequence>MRGDERVLHCFSEPNLDKVAIDSQLCRRQDGKGVVLKAGPAEDPSLQVRVPPYDVEGLSDERPDGTAAPVTVAEWCEQEIGEFPNNDHGPTTPPPHLGTIILQLATILARRQPLHPQDLDLTSFDAFPLPSPAITSSAQRQQSSEVFNSSRNHPFQEGLPCQLYSDASTQGIAGILKQVHPNNQIHPVQYYSRALRPHEQNYNISELECLAIIESVEKFRIYLTGTKFTIFSDHHALQWLKSIKNPTGRLLRWSLRLSAYDYEIRYIKGTQQYEADLLSRNPFCGILDADTTKIHQNNTPTHPHIIQDTNGLHTITRKGVTKILIPEKLRSTLLNKVHLEYNHPGISQMSRLISGQYNWSRMSRDIKNHVNSCTTCQLTKHPKGPTYGELGQIPPATKPFDLLSIDTLSGFAKYGNSKTHLHVIVDHMTRYAWTFPSKSTSTLTYIQAIKKVLVYGSPKRLLSDRAPSFT</sequence>
<feature type="domain" description="Integrase catalytic" evidence="8">
    <location>
        <begin position="395"/>
        <end position="470"/>
    </location>
</feature>
<dbReference type="PROSITE" id="PS50994">
    <property type="entry name" value="INTEGRASE"/>
    <property type="match status" value="1"/>
</dbReference>
<proteinExistence type="predicted"/>
<evidence type="ECO:0000256" key="7">
    <source>
        <dbReference type="ARBA" id="ARBA00022918"/>
    </source>
</evidence>
<dbReference type="CDD" id="cd09274">
    <property type="entry name" value="RNase_HI_RT_Ty3"/>
    <property type="match status" value="1"/>
</dbReference>
<keyword evidence="6" id="KW-0378">Hydrolase</keyword>
<evidence type="ECO:0000313" key="9">
    <source>
        <dbReference type="EMBL" id="UYV60685.1"/>
    </source>
</evidence>
<dbReference type="InterPro" id="IPR012337">
    <property type="entry name" value="RNaseH-like_sf"/>
</dbReference>
<evidence type="ECO:0000259" key="8">
    <source>
        <dbReference type="PROSITE" id="PS50994"/>
    </source>
</evidence>
<dbReference type="Gene3D" id="3.10.20.370">
    <property type="match status" value="1"/>
</dbReference>
<gene>
    <name evidence="9" type="ORF">LAZ67_1001894</name>
</gene>
<dbReference type="Gene3D" id="3.30.420.10">
    <property type="entry name" value="Ribonuclease H-like superfamily/Ribonuclease H"/>
    <property type="match status" value="1"/>
</dbReference>
<dbReference type="InterPro" id="IPR050951">
    <property type="entry name" value="Retrovirus_Pol_polyprotein"/>
</dbReference>
<keyword evidence="2" id="KW-0808">Transferase</keyword>
<dbReference type="Pfam" id="PF17917">
    <property type="entry name" value="RT_RNaseH"/>
    <property type="match status" value="1"/>
</dbReference>
<dbReference type="InterPro" id="IPR001584">
    <property type="entry name" value="Integrase_cat-core"/>
</dbReference>
<dbReference type="InterPro" id="IPR043502">
    <property type="entry name" value="DNA/RNA_pol_sf"/>
</dbReference>